<evidence type="ECO:0000313" key="2">
    <source>
        <dbReference type="EMBL" id="RNA35610.1"/>
    </source>
</evidence>
<dbReference type="AlphaFoldDB" id="A0A3M7SJ30"/>
<name>A0A3M7SJ30_BRAPC</name>
<organism evidence="2 3">
    <name type="scientific">Brachionus plicatilis</name>
    <name type="common">Marine rotifer</name>
    <name type="synonym">Brachionus muelleri</name>
    <dbReference type="NCBI Taxonomy" id="10195"/>
    <lineage>
        <taxon>Eukaryota</taxon>
        <taxon>Metazoa</taxon>
        <taxon>Spiralia</taxon>
        <taxon>Gnathifera</taxon>
        <taxon>Rotifera</taxon>
        <taxon>Eurotatoria</taxon>
        <taxon>Monogononta</taxon>
        <taxon>Pseudotrocha</taxon>
        <taxon>Ploima</taxon>
        <taxon>Brachionidae</taxon>
        <taxon>Brachionus</taxon>
    </lineage>
</organism>
<protein>
    <submittedName>
        <fullName evidence="2">Uncharacterized protein</fullName>
    </submittedName>
</protein>
<dbReference type="EMBL" id="REGN01001311">
    <property type="protein sequence ID" value="RNA35610.1"/>
    <property type="molecule type" value="Genomic_DNA"/>
</dbReference>
<keyword evidence="1" id="KW-0812">Transmembrane</keyword>
<evidence type="ECO:0000313" key="3">
    <source>
        <dbReference type="Proteomes" id="UP000276133"/>
    </source>
</evidence>
<reference evidence="2 3" key="1">
    <citation type="journal article" date="2018" name="Sci. Rep.">
        <title>Genomic signatures of local adaptation to the degree of environmental predictability in rotifers.</title>
        <authorList>
            <person name="Franch-Gras L."/>
            <person name="Hahn C."/>
            <person name="Garcia-Roger E.M."/>
            <person name="Carmona M.J."/>
            <person name="Serra M."/>
            <person name="Gomez A."/>
        </authorList>
    </citation>
    <scope>NUCLEOTIDE SEQUENCE [LARGE SCALE GENOMIC DNA]</scope>
    <source>
        <strain evidence="2">HYR1</strain>
    </source>
</reference>
<dbReference type="Proteomes" id="UP000276133">
    <property type="component" value="Unassembled WGS sequence"/>
</dbReference>
<keyword evidence="1" id="KW-0472">Membrane</keyword>
<evidence type="ECO:0000256" key="1">
    <source>
        <dbReference type="SAM" id="Phobius"/>
    </source>
</evidence>
<gene>
    <name evidence="2" type="ORF">BpHYR1_024055</name>
</gene>
<accession>A0A3M7SJ30</accession>
<keyword evidence="3" id="KW-1185">Reference proteome</keyword>
<proteinExistence type="predicted"/>
<sequence length="64" mass="7792">MIGWLLKRQLLLVCEIQSNLKQKNLNRKNYILFYVSLAYKVNIMNLVIFHVDYWKFICSEQKLL</sequence>
<comment type="caution">
    <text evidence="2">The sequence shown here is derived from an EMBL/GenBank/DDBJ whole genome shotgun (WGS) entry which is preliminary data.</text>
</comment>
<keyword evidence="1" id="KW-1133">Transmembrane helix</keyword>
<feature type="transmembrane region" description="Helical" evidence="1">
    <location>
        <begin position="31"/>
        <end position="51"/>
    </location>
</feature>